<dbReference type="EMBL" id="JAGIOF010000001">
    <property type="protein sequence ID" value="MBP2386982.1"/>
    <property type="molecule type" value="Genomic_DNA"/>
</dbReference>
<dbReference type="Proteomes" id="UP001296993">
    <property type="component" value="Unassembled WGS sequence"/>
</dbReference>
<protein>
    <submittedName>
        <fullName evidence="1">Uncharacterized protein</fullName>
    </submittedName>
</protein>
<accession>A0ABS4XET7</accession>
<comment type="caution">
    <text evidence="1">The sequence shown here is derived from an EMBL/GenBank/DDBJ whole genome shotgun (WGS) entry which is preliminary data.</text>
</comment>
<dbReference type="RefSeq" id="WP_245356350.1">
    <property type="nucleotide sequence ID" value="NZ_BAAAJY010000005.1"/>
</dbReference>
<reference evidence="1 2" key="1">
    <citation type="submission" date="2021-03" db="EMBL/GenBank/DDBJ databases">
        <title>Sequencing the genomes of 1000 actinobacteria strains.</title>
        <authorList>
            <person name="Klenk H.-P."/>
        </authorList>
    </citation>
    <scope>NUCLEOTIDE SEQUENCE [LARGE SCALE GENOMIC DNA]</scope>
    <source>
        <strain evidence="1 2">DSM 15797</strain>
    </source>
</reference>
<evidence type="ECO:0000313" key="2">
    <source>
        <dbReference type="Proteomes" id="UP001296993"/>
    </source>
</evidence>
<name>A0ABS4XET7_9MICC</name>
<sequence length="419" mass="44007">MAALTGVAALAVTGCASQTPKAVAHEPVGYSALEWSDGSEFMVSRVDLQSATEAVAGKDFKQVSTTEQWALGSESFGSFGLDREGRLVGSMMQNQGIDAATEDPATGSRVGMVVGAEFKAWPDATGSAPSNEIRQLQSGDSDGESFVWSETPDTTLVATSWKIFAKRADASVPVLLAKSSENVDDPSSGAGMGGIAPIIHGDRVYWHTTVGSDIGGVLNTQIVSTDMAAQGKIRLEESGVAYPVSLGDAVAAVRLEKLDGEGGEGDLNVPTLDDAQGIVLLNNDGTKTDLLKIAENAPSGSTFETFNGSGKALSFSFNGETFVVDTKSKNVIAFPEPQDSYLEGLAHCGDMVTWTYTDANGEGVGSQYVYDTKMQTLRAVKEPELFGSSLCQGEYLAWSVSDSSNDSALATDIVTQWKD</sequence>
<evidence type="ECO:0000313" key="1">
    <source>
        <dbReference type="EMBL" id="MBP2386982.1"/>
    </source>
</evidence>
<gene>
    <name evidence="1" type="ORF">JOF47_002493</name>
</gene>
<keyword evidence="2" id="KW-1185">Reference proteome</keyword>
<proteinExistence type="predicted"/>
<organism evidence="1 2">
    <name type="scientific">Paeniglutamicibacter kerguelensis</name>
    <dbReference type="NCBI Taxonomy" id="254788"/>
    <lineage>
        <taxon>Bacteria</taxon>
        <taxon>Bacillati</taxon>
        <taxon>Actinomycetota</taxon>
        <taxon>Actinomycetes</taxon>
        <taxon>Micrococcales</taxon>
        <taxon>Micrococcaceae</taxon>
        <taxon>Paeniglutamicibacter</taxon>
    </lineage>
</organism>